<evidence type="ECO:0000313" key="2">
    <source>
        <dbReference type="Proteomes" id="UP000215914"/>
    </source>
</evidence>
<proteinExistence type="predicted"/>
<reference evidence="1" key="1">
    <citation type="journal article" date="2017" name="Nature">
        <title>The sunflower genome provides insights into oil metabolism, flowering and Asterid evolution.</title>
        <authorList>
            <person name="Badouin H."/>
            <person name="Gouzy J."/>
            <person name="Grassa C.J."/>
            <person name="Murat F."/>
            <person name="Staton S.E."/>
            <person name="Cottret L."/>
            <person name="Lelandais-Briere C."/>
            <person name="Owens G.L."/>
            <person name="Carrere S."/>
            <person name="Mayjonade B."/>
            <person name="Legrand L."/>
            <person name="Gill N."/>
            <person name="Kane N.C."/>
            <person name="Bowers J.E."/>
            <person name="Hubner S."/>
            <person name="Bellec A."/>
            <person name="Berard A."/>
            <person name="Berges H."/>
            <person name="Blanchet N."/>
            <person name="Boniface M.C."/>
            <person name="Brunel D."/>
            <person name="Catrice O."/>
            <person name="Chaidir N."/>
            <person name="Claudel C."/>
            <person name="Donnadieu C."/>
            <person name="Faraut T."/>
            <person name="Fievet G."/>
            <person name="Helmstetter N."/>
            <person name="King M."/>
            <person name="Knapp S.J."/>
            <person name="Lai Z."/>
            <person name="Le Paslier M.C."/>
            <person name="Lippi Y."/>
            <person name="Lorenzon L."/>
            <person name="Mandel J.R."/>
            <person name="Marage G."/>
            <person name="Marchand G."/>
            <person name="Marquand E."/>
            <person name="Bret-Mestries E."/>
            <person name="Morien E."/>
            <person name="Nambeesan S."/>
            <person name="Nguyen T."/>
            <person name="Pegot-Espagnet P."/>
            <person name="Pouilly N."/>
            <person name="Raftis F."/>
            <person name="Sallet E."/>
            <person name="Schiex T."/>
            <person name="Thomas J."/>
            <person name="Vandecasteele C."/>
            <person name="Vares D."/>
            <person name="Vear F."/>
            <person name="Vautrin S."/>
            <person name="Crespi M."/>
            <person name="Mangin B."/>
            <person name="Burke J.M."/>
            <person name="Salse J."/>
            <person name="Munos S."/>
            <person name="Vincourt P."/>
            <person name="Rieseberg L.H."/>
            <person name="Langlade N.B."/>
        </authorList>
    </citation>
    <scope>NUCLEOTIDE SEQUENCE</scope>
    <source>
        <tissue evidence="1">Leaves</tissue>
    </source>
</reference>
<evidence type="ECO:0000313" key="1">
    <source>
        <dbReference type="EMBL" id="KAF5822742.1"/>
    </source>
</evidence>
<dbReference type="Proteomes" id="UP000215914">
    <property type="component" value="Unassembled WGS sequence"/>
</dbReference>
<dbReference type="AlphaFoldDB" id="A0A9K3P2X5"/>
<gene>
    <name evidence="1" type="ORF">HanXRQr2_Chr01g0030471</name>
</gene>
<dbReference type="EMBL" id="MNCJ02000316">
    <property type="protein sequence ID" value="KAF5822742.1"/>
    <property type="molecule type" value="Genomic_DNA"/>
</dbReference>
<reference evidence="1" key="2">
    <citation type="submission" date="2020-06" db="EMBL/GenBank/DDBJ databases">
        <title>Helianthus annuus Genome sequencing and assembly Release 2.</title>
        <authorList>
            <person name="Gouzy J."/>
            <person name="Langlade N."/>
            <person name="Munos S."/>
        </authorList>
    </citation>
    <scope>NUCLEOTIDE SEQUENCE</scope>
    <source>
        <tissue evidence="1">Leaves</tissue>
    </source>
</reference>
<protein>
    <submittedName>
        <fullName evidence="1">Uncharacterized protein</fullName>
    </submittedName>
</protein>
<keyword evidence="2" id="KW-1185">Reference proteome</keyword>
<sequence length="48" mass="5657">MVVMCSNDLQVDLLFSRYDIDGKQRVTRMAWKTTPLWEKVMYVGLSKC</sequence>
<organism evidence="1 2">
    <name type="scientific">Helianthus annuus</name>
    <name type="common">Common sunflower</name>
    <dbReference type="NCBI Taxonomy" id="4232"/>
    <lineage>
        <taxon>Eukaryota</taxon>
        <taxon>Viridiplantae</taxon>
        <taxon>Streptophyta</taxon>
        <taxon>Embryophyta</taxon>
        <taxon>Tracheophyta</taxon>
        <taxon>Spermatophyta</taxon>
        <taxon>Magnoliopsida</taxon>
        <taxon>eudicotyledons</taxon>
        <taxon>Gunneridae</taxon>
        <taxon>Pentapetalae</taxon>
        <taxon>asterids</taxon>
        <taxon>campanulids</taxon>
        <taxon>Asterales</taxon>
        <taxon>Asteraceae</taxon>
        <taxon>Asteroideae</taxon>
        <taxon>Heliantheae alliance</taxon>
        <taxon>Heliantheae</taxon>
        <taxon>Helianthus</taxon>
    </lineage>
</organism>
<accession>A0A9K3P2X5</accession>
<comment type="caution">
    <text evidence="1">The sequence shown here is derived from an EMBL/GenBank/DDBJ whole genome shotgun (WGS) entry which is preliminary data.</text>
</comment>
<dbReference type="Gramene" id="mRNA:HanXRQr2_Chr01g0030471">
    <property type="protein sequence ID" value="mRNA:HanXRQr2_Chr01g0030471"/>
    <property type="gene ID" value="HanXRQr2_Chr01g0030471"/>
</dbReference>
<name>A0A9K3P2X5_HELAN</name>